<evidence type="ECO:0000256" key="1">
    <source>
        <dbReference type="ARBA" id="ARBA00022737"/>
    </source>
</evidence>
<feature type="repeat" description="TPR" evidence="3">
    <location>
        <begin position="369"/>
        <end position="402"/>
    </location>
</feature>
<dbReference type="Pfam" id="PF25060">
    <property type="entry name" value="ARM_TT21_2nd"/>
    <property type="match status" value="1"/>
</dbReference>
<dbReference type="PANTHER" id="PTHR45586">
    <property type="entry name" value="TPR REPEAT-CONTAINING PROTEIN PA4667"/>
    <property type="match status" value="1"/>
</dbReference>
<evidence type="ECO:0000256" key="2">
    <source>
        <dbReference type="ARBA" id="ARBA00022803"/>
    </source>
</evidence>
<dbReference type="SMART" id="SM00028">
    <property type="entry name" value="TPR"/>
    <property type="match status" value="13"/>
</dbReference>
<dbReference type="InterPro" id="IPR014266">
    <property type="entry name" value="PEP-CTERM_TPR_PrsT"/>
</dbReference>
<dbReference type="EMBL" id="BAABLD010000005">
    <property type="protein sequence ID" value="GAA5160879.1"/>
    <property type="molecule type" value="Genomic_DNA"/>
</dbReference>
<dbReference type="InterPro" id="IPR019734">
    <property type="entry name" value="TPR_rpt"/>
</dbReference>
<gene>
    <name evidence="5" type="ORF">GCM10025770_09220</name>
</gene>
<accession>A0ABP9QFA1</accession>
<dbReference type="InterPro" id="IPR056832">
    <property type="entry name" value="ARM_TT21_2nd"/>
</dbReference>
<keyword evidence="1" id="KW-0677">Repeat</keyword>
<evidence type="ECO:0000313" key="5">
    <source>
        <dbReference type="EMBL" id="GAA5160879.1"/>
    </source>
</evidence>
<dbReference type="Gene3D" id="1.25.40.10">
    <property type="entry name" value="Tetratricopeptide repeat domain"/>
    <property type="match status" value="4"/>
</dbReference>
<keyword evidence="2 3" id="KW-0802">TPR repeat</keyword>
<sequence length="926" mass="99252">MSVSGNTNWLLTGVLAASLLLAGCSESPATLLASARQAVDKRDYPTAIIHLKNALQKDSGNPDARFMFAEVLVAQGDSVGAERELRKALEYGYKAGAVTPMIVEAMINSGKSAKAIEEFGKQKLDEKEAQARLSVALGNAYLAEKKLDEASAQFDQALAAQAGLVTADLGKARVLLAREKVDEGLAAIDAILAKQPKQQEAMLVKADVLASQGKDDEAIAIAKQAQANSPTDKAPLIRLVSLYIGRSKHAEADAILARLREVAPNDVRTVYFSGVAALRAGKPVEARDAAAKILRVMPEHELALMLGASANLRLGDAKQAETMLAKVTARRKDWAMAKRMHAQSYLTMRDPAKALEILLPLLELDKRDVEALNMAGQAYMLQADYNRAADYFSKVAALAPASSDARTRLGMARMAAGDDARALQDLEAAAAGGDGSNILAEVGIIANHLKRNDTARALQTLAVLEKKHPNNAAVSNVRGAVLLSTKDMPGARKAFEQALSLEPENLGALTQLTRLDMAEGKLADSRKRLEGFVQKFPKNVRAVLTYAQFLQETNSPLPEVRAALEKAVAADPARNEARVALVQFLLRTSEGKQALIVAQQAVASQPDSPDMQRLLGRTQLAGGEKQQAIATFAKLQSADPQNPIATFDLAEAQRAGEDLTAAENNYRRALESKPDFADAAQRLAAIYLKQGKTGEALQLARGLQKAAPGSPSGYLLEADLYSADKRWADVSAALQQAWEKSKSPQVLLSLRAALNQQNRTADAQKLVADYLKANPKEGVVRMQLADEALNAGRYPEALGLYKTLNELAKSNVVIANNLAWVANKQNDPKAVQYAEEVLKLAPRVPAIMETAGSIFVERGQVPRGMAMLKEAVELAPKASAVRLGYAKALARTGDKATAAKEAEKALEGVPADLPLHAEIVAFRKTL</sequence>
<name>A0ABP9QFA1_9RHOO</name>
<dbReference type="PROSITE" id="PS50005">
    <property type="entry name" value="TPR"/>
    <property type="match status" value="2"/>
</dbReference>
<organism evidence="5 6">
    <name type="scientific">Viridibacterium curvum</name>
    <dbReference type="NCBI Taxonomy" id="1101404"/>
    <lineage>
        <taxon>Bacteria</taxon>
        <taxon>Pseudomonadati</taxon>
        <taxon>Pseudomonadota</taxon>
        <taxon>Betaproteobacteria</taxon>
        <taxon>Rhodocyclales</taxon>
        <taxon>Rhodocyclaceae</taxon>
        <taxon>Viridibacterium</taxon>
    </lineage>
</organism>
<dbReference type="Pfam" id="PF13432">
    <property type="entry name" value="TPR_16"/>
    <property type="match status" value="4"/>
</dbReference>
<evidence type="ECO:0000313" key="6">
    <source>
        <dbReference type="Proteomes" id="UP001500547"/>
    </source>
</evidence>
<dbReference type="InterPro" id="IPR011990">
    <property type="entry name" value="TPR-like_helical_dom_sf"/>
</dbReference>
<dbReference type="Proteomes" id="UP001500547">
    <property type="component" value="Unassembled WGS sequence"/>
</dbReference>
<keyword evidence="6" id="KW-1185">Reference proteome</keyword>
<dbReference type="Pfam" id="PF14559">
    <property type="entry name" value="TPR_19"/>
    <property type="match status" value="1"/>
</dbReference>
<dbReference type="SUPFAM" id="SSF48452">
    <property type="entry name" value="TPR-like"/>
    <property type="match status" value="5"/>
</dbReference>
<dbReference type="RefSeq" id="WP_345531693.1">
    <property type="nucleotide sequence ID" value="NZ_BAABLD010000005.1"/>
</dbReference>
<protein>
    <recommendedName>
        <fullName evidence="4">Tetratricopeptide repeat protein 21A/21B second ARM domain-containing protein</fullName>
    </recommendedName>
</protein>
<comment type="caution">
    <text evidence="5">The sequence shown here is derived from an EMBL/GenBank/DDBJ whole genome shotgun (WGS) entry which is preliminary data.</text>
</comment>
<dbReference type="NCBIfam" id="TIGR02917">
    <property type="entry name" value="PEP_TPR_lipo"/>
    <property type="match status" value="1"/>
</dbReference>
<dbReference type="PANTHER" id="PTHR45586:SF14">
    <property type="entry name" value="TETRATRICOPEPTIDE TPR_2 REPEAT PROTEIN"/>
    <property type="match status" value="1"/>
</dbReference>
<reference evidence="6" key="1">
    <citation type="journal article" date="2019" name="Int. J. Syst. Evol. Microbiol.">
        <title>The Global Catalogue of Microorganisms (GCM) 10K type strain sequencing project: providing services to taxonomists for standard genome sequencing and annotation.</title>
        <authorList>
            <consortium name="The Broad Institute Genomics Platform"/>
            <consortium name="The Broad Institute Genome Sequencing Center for Infectious Disease"/>
            <person name="Wu L."/>
            <person name="Ma J."/>
        </authorList>
    </citation>
    <scope>NUCLEOTIDE SEQUENCE [LARGE SCALE GENOMIC DNA]</scope>
    <source>
        <strain evidence="6">JCM 18715</strain>
    </source>
</reference>
<dbReference type="InterPro" id="IPR051012">
    <property type="entry name" value="CellSynth/LPSAsmb/PSIAsmb"/>
</dbReference>
<evidence type="ECO:0000259" key="4">
    <source>
        <dbReference type="Pfam" id="PF25060"/>
    </source>
</evidence>
<evidence type="ECO:0000256" key="3">
    <source>
        <dbReference type="PROSITE-ProRule" id="PRU00339"/>
    </source>
</evidence>
<proteinExistence type="predicted"/>
<feature type="domain" description="Tetratricopeptide repeat protein 21A/21B second ARM" evidence="4">
    <location>
        <begin position="468"/>
        <end position="691"/>
    </location>
</feature>
<feature type="repeat" description="TPR" evidence="3">
    <location>
        <begin position="472"/>
        <end position="505"/>
    </location>
</feature>